<sequence length="507" mass="55705">MKAPQTDSSAPTGGALGRRHALLAAAGMTLLPGIAMAADMDAVERLAQRLRGLEADGLDPAWYQIPPREAAYADPAGYAAGVQNAARLALQDLVQGRAAIPTGRIDIRRDPAANPIGPWLTELSTATEPVTVIERAAMLPEGAAPLKAKLAEARARLAGWTFPQIPVSGTIEPGRTDSRVPAMRERLSGTDPVLAASPLPADPNLYDETLQAAVRRFQQGANLEVDGRVGPGTQAAMNRTPENDITSLRVALDMRRGAWKPGHERRVDVNLPDFTLAVKEGDRLVLGMDVVVGRPGRATPLLATRLTTVQFNPPWGVPVRNAVEDKLPQLQRNPLALQRAGIRIFQRVDGETTEVDPTTINWRSYSRTNFPFIMRQDPGELNALGRLKFIMPNGEDIYMHDTSEPHLFRRPERAYSSGCIRLSRPMDFLVMLMEGMDGWNRPRMERSVAEGRTFSVPLRRQLPVRLLYQTAVVENGGVRIRPDIYGLDTQYLRAMERGPARPIASRS</sequence>
<dbReference type="EMBL" id="SACL01000002">
    <property type="protein sequence ID" value="RVT97730.1"/>
    <property type="molecule type" value="Genomic_DNA"/>
</dbReference>
<dbReference type="InterPro" id="IPR002477">
    <property type="entry name" value="Peptidoglycan-bd-like"/>
</dbReference>
<evidence type="ECO:0000256" key="3">
    <source>
        <dbReference type="ARBA" id="ARBA00022679"/>
    </source>
</evidence>
<evidence type="ECO:0000313" key="9">
    <source>
        <dbReference type="EMBL" id="RVT97730.1"/>
    </source>
</evidence>
<dbReference type="InterPro" id="IPR038063">
    <property type="entry name" value="Transpep_catalytic_dom"/>
</dbReference>
<dbReference type="PROSITE" id="PS52029">
    <property type="entry name" value="LD_TPASE"/>
    <property type="match status" value="1"/>
</dbReference>
<evidence type="ECO:0000256" key="4">
    <source>
        <dbReference type="ARBA" id="ARBA00022960"/>
    </source>
</evidence>
<evidence type="ECO:0000256" key="5">
    <source>
        <dbReference type="ARBA" id="ARBA00022984"/>
    </source>
</evidence>
<protein>
    <submittedName>
        <fullName evidence="9">Murein L,D-transpeptidase</fullName>
    </submittedName>
</protein>
<dbReference type="GO" id="GO:0071555">
    <property type="term" value="P:cell wall organization"/>
    <property type="evidence" value="ECO:0007669"/>
    <property type="project" value="UniProtKB-UniRule"/>
</dbReference>
<keyword evidence="6 7" id="KW-0961">Cell wall biogenesis/degradation</keyword>
<dbReference type="InterPro" id="IPR005490">
    <property type="entry name" value="LD_TPept_cat_dom"/>
</dbReference>
<dbReference type="InterPro" id="IPR036366">
    <property type="entry name" value="PGBDSf"/>
</dbReference>
<keyword evidence="4 7" id="KW-0133">Cell shape</keyword>
<keyword evidence="3" id="KW-0808">Transferase</keyword>
<dbReference type="GO" id="GO:0004180">
    <property type="term" value="F:carboxypeptidase activity"/>
    <property type="evidence" value="ECO:0007669"/>
    <property type="project" value="UniProtKB-ARBA"/>
</dbReference>
<dbReference type="GO" id="GO:0009252">
    <property type="term" value="P:peptidoglycan biosynthetic process"/>
    <property type="evidence" value="ECO:0007669"/>
    <property type="project" value="UniProtKB-UniPathway"/>
</dbReference>
<dbReference type="Pfam" id="PF03734">
    <property type="entry name" value="YkuD"/>
    <property type="match status" value="1"/>
</dbReference>
<feature type="domain" description="L,D-TPase catalytic" evidence="8">
    <location>
        <begin position="265"/>
        <end position="457"/>
    </location>
</feature>
<reference evidence="9 10" key="1">
    <citation type="submission" date="2019-01" db="EMBL/GenBank/DDBJ databases">
        <authorList>
            <person name="Chen W.-M."/>
        </authorList>
    </citation>
    <scope>NUCLEOTIDE SEQUENCE [LARGE SCALE GENOMIC DNA]</scope>
    <source>
        <strain evidence="9 10">CCP-6</strain>
    </source>
</reference>
<evidence type="ECO:0000256" key="6">
    <source>
        <dbReference type="ARBA" id="ARBA00023316"/>
    </source>
</evidence>
<accession>A0A437MJA4</accession>
<comment type="caution">
    <text evidence="9">The sequence shown here is derived from an EMBL/GenBank/DDBJ whole genome shotgun (WGS) entry which is preliminary data.</text>
</comment>
<name>A0A437MJA4_9PROT</name>
<evidence type="ECO:0000256" key="2">
    <source>
        <dbReference type="ARBA" id="ARBA00005992"/>
    </source>
</evidence>
<dbReference type="InterPro" id="IPR052905">
    <property type="entry name" value="LD-transpeptidase_YkuD-like"/>
</dbReference>
<dbReference type="InterPro" id="IPR036365">
    <property type="entry name" value="PGBD-like_sf"/>
</dbReference>
<keyword evidence="5 7" id="KW-0573">Peptidoglycan synthesis</keyword>
<dbReference type="CDD" id="cd16913">
    <property type="entry name" value="YkuD_like"/>
    <property type="match status" value="1"/>
</dbReference>
<proteinExistence type="inferred from homology"/>
<dbReference type="PANTHER" id="PTHR41533:SF2">
    <property type="entry name" value="BLR7131 PROTEIN"/>
    <property type="match status" value="1"/>
</dbReference>
<gene>
    <name evidence="9" type="ORF">EOD42_07955</name>
</gene>
<dbReference type="SUPFAM" id="SSF47090">
    <property type="entry name" value="PGBD-like"/>
    <property type="match status" value="1"/>
</dbReference>
<dbReference type="UniPathway" id="UPA00219"/>
<dbReference type="Pfam" id="PF01471">
    <property type="entry name" value="PG_binding_1"/>
    <property type="match status" value="1"/>
</dbReference>
<keyword evidence="10" id="KW-1185">Reference proteome</keyword>
<dbReference type="GO" id="GO:0016740">
    <property type="term" value="F:transferase activity"/>
    <property type="evidence" value="ECO:0007669"/>
    <property type="project" value="UniProtKB-KW"/>
</dbReference>
<evidence type="ECO:0000256" key="1">
    <source>
        <dbReference type="ARBA" id="ARBA00004752"/>
    </source>
</evidence>
<evidence type="ECO:0000256" key="7">
    <source>
        <dbReference type="PROSITE-ProRule" id="PRU01373"/>
    </source>
</evidence>
<dbReference type="Gene3D" id="2.40.440.10">
    <property type="entry name" value="L,D-transpeptidase catalytic domain-like"/>
    <property type="match status" value="1"/>
</dbReference>
<evidence type="ECO:0000313" key="10">
    <source>
        <dbReference type="Proteomes" id="UP000282957"/>
    </source>
</evidence>
<feature type="active site" description="Nucleophile" evidence="7">
    <location>
        <position position="419"/>
    </location>
</feature>
<dbReference type="SUPFAM" id="SSF141523">
    <property type="entry name" value="L,D-transpeptidase catalytic domain-like"/>
    <property type="match status" value="1"/>
</dbReference>
<organism evidence="9 10">
    <name type="scientific">Rhodovarius crocodyli</name>
    <dbReference type="NCBI Taxonomy" id="1979269"/>
    <lineage>
        <taxon>Bacteria</taxon>
        <taxon>Pseudomonadati</taxon>
        <taxon>Pseudomonadota</taxon>
        <taxon>Alphaproteobacteria</taxon>
        <taxon>Acetobacterales</taxon>
        <taxon>Roseomonadaceae</taxon>
        <taxon>Rhodovarius</taxon>
    </lineage>
</organism>
<comment type="similarity">
    <text evidence="2">Belongs to the YkuD family.</text>
</comment>
<dbReference type="Gene3D" id="1.10.101.10">
    <property type="entry name" value="PGBD-like superfamily/PGBD"/>
    <property type="match status" value="1"/>
</dbReference>
<dbReference type="RefSeq" id="WP_127786959.1">
    <property type="nucleotide sequence ID" value="NZ_SACL01000002.1"/>
</dbReference>
<evidence type="ECO:0000259" key="8">
    <source>
        <dbReference type="PROSITE" id="PS52029"/>
    </source>
</evidence>
<dbReference type="AlphaFoldDB" id="A0A437MJA4"/>
<comment type="pathway">
    <text evidence="1 7">Cell wall biogenesis; peptidoglycan biosynthesis.</text>
</comment>
<dbReference type="GO" id="GO:0008360">
    <property type="term" value="P:regulation of cell shape"/>
    <property type="evidence" value="ECO:0007669"/>
    <property type="project" value="UniProtKB-UniRule"/>
</dbReference>
<dbReference type="PANTHER" id="PTHR41533">
    <property type="entry name" value="L,D-TRANSPEPTIDASE HI_1667-RELATED"/>
    <property type="match status" value="1"/>
</dbReference>
<dbReference type="Proteomes" id="UP000282957">
    <property type="component" value="Unassembled WGS sequence"/>
</dbReference>
<feature type="active site" description="Proton donor/acceptor" evidence="7">
    <location>
        <position position="400"/>
    </location>
</feature>
<dbReference type="OrthoDB" id="9778545at2"/>